<evidence type="ECO:0000256" key="6">
    <source>
        <dbReference type="SAM" id="MobiDB-lite"/>
    </source>
</evidence>
<gene>
    <name evidence="8" type="ORF">GCM10009601_35160</name>
</gene>
<dbReference type="SUPFAM" id="SSF53335">
    <property type="entry name" value="S-adenosyl-L-methionine-dependent methyltransferases"/>
    <property type="match status" value="1"/>
</dbReference>
<keyword evidence="4" id="KW-0949">S-adenosyl-L-methionine</keyword>
<dbReference type="CDD" id="cd02440">
    <property type="entry name" value="AdoMet_MTases"/>
    <property type="match status" value="1"/>
</dbReference>
<evidence type="ECO:0000313" key="9">
    <source>
        <dbReference type="Proteomes" id="UP001500973"/>
    </source>
</evidence>
<dbReference type="InterPro" id="IPR029063">
    <property type="entry name" value="SAM-dependent_MTases_sf"/>
</dbReference>
<feature type="domain" description="Polyketide synthase-like methyltransferase" evidence="7">
    <location>
        <begin position="235"/>
        <end position="492"/>
    </location>
</feature>
<keyword evidence="5" id="KW-0443">Lipid metabolism</keyword>
<organism evidence="8 9">
    <name type="scientific">Streptomyces thermospinosisporus</name>
    <dbReference type="NCBI Taxonomy" id="161482"/>
    <lineage>
        <taxon>Bacteria</taxon>
        <taxon>Bacillati</taxon>
        <taxon>Actinomycetota</taxon>
        <taxon>Actinomycetes</taxon>
        <taxon>Kitasatosporales</taxon>
        <taxon>Streptomycetaceae</taxon>
        <taxon>Streptomyces</taxon>
    </lineage>
</organism>
<evidence type="ECO:0000313" key="8">
    <source>
        <dbReference type="EMBL" id="GAA1426372.1"/>
    </source>
</evidence>
<dbReference type="Pfam" id="PF02353">
    <property type="entry name" value="CMAS"/>
    <property type="match status" value="1"/>
</dbReference>
<evidence type="ECO:0000259" key="7">
    <source>
        <dbReference type="SMART" id="SM00828"/>
    </source>
</evidence>
<comment type="caution">
    <text evidence="8">The sequence shown here is derived from an EMBL/GenBank/DDBJ whole genome shotgun (WGS) entry which is preliminary data.</text>
</comment>
<evidence type="ECO:0000256" key="1">
    <source>
        <dbReference type="ARBA" id="ARBA00010815"/>
    </source>
</evidence>
<dbReference type="EMBL" id="BAAAIZ010000049">
    <property type="protein sequence ID" value="GAA1426372.1"/>
    <property type="molecule type" value="Genomic_DNA"/>
</dbReference>
<evidence type="ECO:0000256" key="3">
    <source>
        <dbReference type="ARBA" id="ARBA00022679"/>
    </source>
</evidence>
<feature type="compositionally biased region" description="Basic residues" evidence="6">
    <location>
        <begin position="210"/>
        <end position="220"/>
    </location>
</feature>
<evidence type="ECO:0000256" key="5">
    <source>
        <dbReference type="ARBA" id="ARBA00023098"/>
    </source>
</evidence>
<protein>
    <submittedName>
        <fullName evidence="8">Cyclopropane-fatty-acyl-phospholipid synthase family protein</fullName>
    </submittedName>
</protein>
<accession>A0ABN1Z3Q9</accession>
<keyword evidence="9" id="KW-1185">Reference proteome</keyword>
<reference evidence="8 9" key="1">
    <citation type="journal article" date="2019" name="Int. J. Syst. Evol. Microbiol.">
        <title>The Global Catalogue of Microorganisms (GCM) 10K type strain sequencing project: providing services to taxonomists for standard genome sequencing and annotation.</title>
        <authorList>
            <consortium name="The Broad Institute Genomics Platform"/>
            <consortium name="The Broad Institute Genome Sequencing Center for Infectious Disease"/>
            <person name="Wu L."/>
            <person name="Ma J."/>
        </authorList>
    </citation>
    <scope>NUCLEOTIDE SEQUENCE [LARGE SCALE GENOMIC DNA]</scope>
    <source>
        <strain evidence="8 9">JCM 11756</strain>
    </source>
</reference>
<feature type="region of interest" description="Disordered" evidence="6">
    <location>
        <begin position="195"/>
        <end position="220"/>
    </location>
</feature>
<evidence type="ECO:0000256" key="4">
    <source>
        <dbReference type="ARBA" id="ARBA00022691"/>
    </source>
</evidence>
<dbReference type="PANTHER" id="PTHR43667">
    <property type="entry name" value="CYCLOPROPANE-FATTY-ACYL-PHOSPHOLIPID SYNTHASE"/>
    <property type="match status" value="1"/>
</dbReference>
<dbReference type="InterPro" id="IPR020803">
    <property type="entry name" value="MeTfrase_dom"/>
</dbReference>
<evidence type="ECO:0000256" key="2">
    <source>
        <dbReference type="ARBA" id="ARBA00022603"/>
    </source>
</evidence>
<sequence>MLGEDLSLVVLRNTLRVRAIPLTGRAARPGVTDPPPGVPDRSEPVVLPSHDARRGLSGRAAGVYVGEDVPGSPVTEVYTMADAASRLKGLVEQLLGTPFPLRIRAWDGSQAGPPDAPALVVRNRRALRRLLFKPGELGLARAWVAGDLDIDGDLYTALDRLSGLIWEREEDARSPGRALRDPQFRSAVRGLLALAGPPLPPPAPEEEARRPRRGLHTRRSDRRAISHHYDVGNDFYELVLGPSMVYSCAYWQAPPPEGTLEEAQRDKLDLVCRKLALRPGRRLLDVGCGWGSMAVHAAREYGVNVVGITLSQEQAAYARKRVADEGLTDRVEIRVQDYRDVRDGPYDAISSIGMAEHVGSERYLQYASVLYRLLVPGGRLLNHQIARRPQRDEAAYQVDAFIDAYVFPDGELSPVGTTVTALERAGFEVRDLESLREHYALTLRAWVARLEADWDRAVVLSSYGRARVWRLYMAASALAFEHNRIGVNQILAVKTPDSGDSGLPLRTRTWH</sequence>
<dbReference type="Proteomes" id="UP001500973">
    <property type="component" value="Unassembled WGS sequence"/>
</dbReference>
<dbReference type="PANTHER" id="PTHR43667:SF1">
    <property type="entry name" value="CYCLOPROPANE-FATTY-ACYL-PHOSPHOLIPID SYNTHASE"/>
    <property type="match status" value="1"/>
</dbReference>
<name>A0ABN1Z3Q9_9ACTN</name>
<proteinExistence type="inferred from homology"/>
<keyword evidence="3" id="KW-0808">Transferase</keyword>
<dbReference type="InterPro" id="IPR050723">
    <property type="entry name" value="CFA/CMAS"/>
</dbReference>
<comment type="similarity">
    <text evidence="1">Belongs to the CFA/CMAS family.</text>
</comment>
<dbReference type="SMART" id="SM00828">
    <property type="entry name" value="PKS_MT"/>
    <property type="match status" value="1"/>
</dbReference>
<feature type="region of interest" description="Disordered" evidence="6">
    <location>
        <begin position="26"/>
        <end position="48"/>
    </location>
</feature>
<keyword evidence="2" id="KW-0489">Methyltransferase</keyword>
<dbReference type="Gene3D" id="3.40.50.150">
    <property type="entry name" value="Vaccinia Virus protein VP39"/>
    <property type="match status" value="1"/>
</dbReference>